<dbReference type="Proteomes" id="UP001597519">
    <property type="component" value="Unassembled WGS sequence"/>
</dbReference>
<sequence>MAKPLNISVLNLVPVREGKDATGAIEDMITLARHVDGSDYQRYWISEHHNMRTLASSATRMLIQHTLEHTDEIRVGSGGVMLPNHSPLIVAEEFGTMHAIHGDRLDIGLGRAPGTDMQTASAIRRNNHDGVFSFSNEIEELQRYLSDYPGHVIAYPGLGSNIPVYVLGSSTDSAYVAAKLGLPYAFAAHFAPTHMEEAFKIYEREFEPSKQLDKPYKMASLNVICADTNEEAEYIKTTHYFNILNLIRNERKPLRAPVESMEGEWNEREEYAVKTQFPIAFSGDEDKALEELRAFQTQFNVDEVMAVSYIYDMDACLKSYDIFENVVKRYNES</sequence>
<dbReference type="PANTHER" id="PTHR30137:SF6">
    <property type="entry name" value="LUCIFERASE-LIKE MONOOXYGENASE"/>
    <property type="match status" value="1"/>
</dbReference>
<dbReference type="Gene3D" id="3.20.20.30">
    <property type="entry name" value="Luciferase-like domain"/>
    <property type="match status" value="1"/>
</dbReference>
<dbReference type="EMBL" id="JBHUOQ010000001">
    <property type="protein sequence ID" value="MFD2829566.1"/>
    <property type="molecule type" value="Genomic_DNA"/>
</dbReference>
<keyword evidence="3" id="KW-0560">Oxidoreductase</keyword>
<dbReference type="GO" id="GO:0016491">
    <property type="term" value="F:oxidoreductase activity"/>
    <property type="evidence" value="ECO:0007669"/>
    <property type="project" value="UniProtKB-KW"/>
</dbReference>
<accession>A0ABW5WRX7</accession>
<evidence type="ECO:0000313" key="4">
    <source>
        <dbReference type="Proteomes" id="UP001597519"/>
    </source>
</evidence>
<dbReference type="InterPro" id="IPR050766">
    <property type="entry name" value="Bact_Lucif_Oxidored"/>
</dbReference>
<evidence type="ECO:0000259" key="2">
    <source>
        <dbReference type="Pfam" id="PF00296"/>
    </source>
</evidence>
<name>A0ABW5WRX7_9STAP</name>
<feature type="domain" description="Luciferase-like" evidence="2">
    <location>
        <begin position="14"/>
        <end position="240"/>
    </location>
</feature>
<dbReference type="CDD" id="cd00347">
    <property type="entry name" value="Flavin_utilizing_monoxygenases"/>
    <property type="match status" value="1"/>
</dbReference>
<comment type="caution">
    <text evidence="3">The sequence shown here is derived from an EMBL/GenBank/DDBJ whole genome shotgun (WGS) entry which is preliminary data.</text>
</comment>
<dbReference type="SUPFAM" id="SSF51679">
    <property type="entry name" value="Bacterial luciferase-like"/>
    <property type="match status" value="1"/>
</dbReference>
<protein>
    <submittedName>
        <fullName evidence="3">LLM class flavin-dependent oxidoreductase</fullName>
        <ecNumber evidence="3">1.-.-.-</ecNumber>
    </submittedName>
</protein>
<comment type="similarity">
    <text evidence="1">To bacterial alkanal monooxygenase alpha and beta chains.</text>
</comment>
<dbReference type="InterPro" id="IPR036661">
    <property type="entry name" value="Luciferase-like_sf"/>
</dbReference>
<dbReference type="PANTHER" id="PTHR30137">
    <property type="entry name" value="LUCIFERASE-LIKE MONOOXYGENASE"/>
    <property type="match status" value="1"/>
</dbReference>
<proteinExistence type="predicted"/>
<organism evidence="3 4">
    <name type="scientific">Corticicoccus populi</name>
    <dbReference type="NCBI Taxonomy" id="1812821"/>
    <lineage>
        <taxon>Bacteria</taxon>
        <taxon>Bacillati</taxon>
        <taxon>Bacillota</taxon>
        <taxon>Bacilli</taxon>
        <taxon>Bacillales</taxon>
        <taxon>Staphylococcaceae</taxon>
        <taxon>Corticicoccus</taxon>
    </lineage>
</organism>
<dbReference type="EC" id="1.-.-.-" evidence="3"/>
<evidence type="ECO:0000313" key="3">
    <source>
        <dbReference type="EMBL" id="MFD2829566.1"/>
    </source>
</evidence>
<dbReference type="InterPro" id="IPR011251">
    <property type="entry name" value="Luciferase-like_dom"/>
</dbReference>
<dbReference type="RefSeq" id="WP_377771674.1">
    <property type="nucleotide sequence ID" value="NZ_JBHUOQ010000001.1"/>
</dbReference>
<reference evidence="4" key="1">
    <citation type="journal article" date="2019" name="Int. J. Syst. Evol. Microbiol.">
        <title>The Global Catalogue of Microorganisms (GCM) 10K type strain sequencing project: providing services to taxonomists for standard genome sequencing and annotation.</title>
        <authorList>
            <consortium name="The Broad Institute Genomics Platform"/>
            <consortium name="The Broad Institute Genome Sequencing Center for Infectious Disease"/>
            <person name="Wu L."/>
            <person name="Ma J."/>
        </authorList>
    </citation>
    <scope>NUCLEOTIDE SEQUENCE [LARGE SCALE GENOMIC DNA]</scope>
    <source>
        <strain evidence="4">KCTC 33575</strain>
    </source>
</reference>
<gene>
    <name evidence="3" type="ORF">ACFSX4_03735</name>
</gene>
<dbReference type="NCBIfam" id="TIGR03558">
    <property type="entry name" value="oxido_grp_1"/>
    <property type="match status" value="1"/>
</dbReference>
<dbReference type="InterPro" id="IPR019949">
    <property type="entry name" value="CmoO-like"/>
</dbReference>
<keyword evidence="4" id="KW-1185">Reference proteome</keyword>
<dbReference type="Pfam" id="PF00296">
    <property type="entry name" value="Bac_luciferase"/>
    <property type="match status" value="1"/>
</dbReference>
<evidence type="ECO:0000256" key="1">
    <source>
        <dbReference type="ARBA" id="ARBA00007789"/>
    </source>
</evidence>